<evidence type="ECO:0000256" key="1">
    <source>
        <dbReference type="ARBA" id="ARBA00022679"/>
    </source>
</evidence>
<evidence type="ECO:0000313" key="3">
    <source>
        <dbReference type="Proteomes" id="UP001501671"/>
    </source>
</evidence>
<proteinExistence type="predicted"/>
<dbReference type="Pfam" id="PF02515">
    <property type="entry name" value="CoA_transf_3"/>
    <property type="match status" value="1"/>
</dbReference>
<comment type="caution">
    <text evidence="2">The sequence shown here is derived from an EMBL/GenBank/DDBJ whole genome shotgun (WGS) entry which is preliminary data.</text>
</comment>
<protein>
    <submittedName>
        <fullName evidence="2">CaiB/BaiF CoA-transferase family protein</fullName>
    </submittedName>
</protein>
<dbReference type="EMBL" id="BAABFO010000003">
    <property type="protein sequence ID" value="GAA4326039.1"/>
    <property type="molecule type" value="Genomic_DNA"/>
</dbReference>
<accession>A0ABP8GKJ3</accession>
<organism evidence="2 3">
    <name type="scientific">Pigmentiphaga soli</name>
    <dbReference type="NCBI Taxonomy" id="1007095"/>
    <lineage>
        <taxon>Bacteria</taxon>
        <taxon>Pseudomonadati</taxon>
        <taxon>Pseudomonadota</taxon>
        <taxon>Betaproteobacteria</taxon>
        <taxon>Burkholderiales</taxon>
        <taxon>Alcaligenaceae</taxon>
        <taxon>Pigmentiphaga</taxon>
    </lineage>
</organism>
<dbReference type="PANTHER" id="PTHR48207:SF3">
    <property type="entry name" value="SUCCINATE--HYDROXYMETHYLGLUTARATE COA-TRANSFERASE"/>
    <property type="match status" value="1"/>
</dbReference>
<reference evidence="3" key="1">
    <citation type="journal article" date="2019" name="Int. J. Syst. Evol. Microbiol.">
        <title>The Global Catalogue of Microorganisms (GCM) 10K type strain sequencing project: providing services to taxonomists for standard genome sequencing and annotation.</title>
        <authorList>
            <consortium name="The Broad Institute Genomics Platform"/>
            <consortium name="The Broad Institute Genome Sequencing Center for Infectious Disease"/>
            <person name="Wu L."/>
            <person name="Ma J."/>
        </authorList>
    </citation>
    <scope>NUCLEOTIDE SEQUENCE [LARGE SCALE GENOMIC DNA]</scope>
    <source>
        <strain evidence="3">JCM 17666</strain>
    </source>
</reference>
<dbReference type="Gene3D" id="3.40.50.10540">
    <property type="entry name" value="Crotonobetainyl-coa:carnitine coa-transferase, domain 1"/>
    <property type="match status" value="1"/>
</dbReference>
<dbReference type="InterPro" id="IPR050483">
    <property type="entry name" value="CoA-transferase_III_domain"/>
</dbReference>
<dbReference type="InterPro" id="IPR023606">
    <property type="entry name" value="CoA-Trfase_III_dom_1_sf"/>
</dbReference>
<dbReference type="Proteomes" id="UP001501671">
    <property type="component" value="Unassembled WGS sequence"/>
</dbReference>
<keyword evidence="1" id="KW-0808">Transferase</keyword>
<sequence length="412" mass="43454">MSARQDGAAADAAPLHGIRVVDFTHVIAGPFATQVLGDLGASVVKIEGIDRGDIGRDMAPMKNGQSHYFVTFNRNKRSIALDLKSAAGRNVALALLRDADVVIENFAPGVMRRLGLGYEDVRAINPAAVYCSISGFGQTGPLAHKRSLDLIAQAYSGIMSANGTADAAPLKIGVPIGDTASSLFAAIGILAALHRRRDTGAGQFIDVAMYDSLLTLLANHGGYFNATGRQPERAGSGHYFTVPYGTFEAADGEIAIAVMTDANWAGLCQALGLDELGADPALRTLQGRAAQRERVYAAVRPAIARLAVAELVERLGAADVPCAPVNDIGAALEHPHTAARDMLLHLEHPRYGAIRATSMPLRDVMRERHQAPPLRGEHTAEVLRELGLAPSDIAALLAAGHAWQHAPASEGD</sequence>
<dbReference type="PANTHER" id="PTHR48207">
    <property type="entry name" value="SUCCINATE--HYDROXYMETHYLGLUTARATE COA-TRANSFERASE"/>
    <property type="match status" value="1"/>
</dbReference>
<gene>
    <name evidence="2" type="ORF">GCM10023144_08990</name>
</gene>
<dbReference type="Gene3D" id="3.30.1540.10">
    <property type="entry name" value="formyl-coa transferase, domain 3"/>
    <property type="match status" value="1"/>
</dbReference>
<keyword evidence="3" id="KW-1185">Reference proteome</keyword>
<name>A0ABP8GKJ3_9BURK</name>
<dbReference type="InterPro" id="IPR003673">
    <property type="entry name" value="CoA-Trfase_fam_III"/>
</dbReference>
<dbReference type="InterPro" id="IPR044855">
    <property type="entry name" value="CoA-Trfase_III_dom3_sf"/>
</dbReference>
<dbReference type="SUPFAM" id="SSF89796">
    <property type="entry name" value="CoA-transferase family III (CaiB/BaiF)"/>
    <property type="match status" value="1"/>
</dbReference>
<evidence type="ECO:0000313" key="2">
    <source>
        <dbReference type="EMBL" id="GAA4326039.1"/>
    </source>
</evidence>
<dbReference type="RefSeq" id="WP_345246758.1">
    <property type="nucleotide sequence ID" value="NZ_BAABFO010000003.1"/>
</dbReference>